<sequence>MILGCLAANWQMQLTTRIATLKKYSQEKCDKASPPIQIQAEYYYGA</sequence>
<evidence type="ECO:0000313" key="2">
    <source>
        <dbReference type="Proteomes" id="UP000037122"/>
    </source>
</evidence>
<organism evidence="1 2">
    <name type="scientific">Candidozyma auris</name>
    <name type="common">Yeast</name>
    <name type="synonym">Candida auris</name>
    <dbReference type="NCBI Taxonomy" id="498019"/>
    <lineage>
        <taxon>Eukaryota</taxon>
        <taxon>Fungi</taxon>
        <taxon>Dikarya</taxon>
        <taxon>Ascomycota</taxon>
        <taxon>Saccharomycotina</taxon>
        <taxon>Pichiomycetes</taxon>
        <taxon>Metschnikowiaceae</taxon>
        <taxon>Candidozyma</taxon>
    </lineage>
</organism>
<proteinExistence type="predicted"/>
<comment type="caution">
    <text evidence="1">The sequence shown here is derived from an EMBL/GenBank/DDBJ whole genome shotgun (WGS) entry which is preliminary data.</text>
</comment>
<gene>
    <name evidence="1" type="ORF">QG37_00458</name>
</gene>
<reference evidence="2" key="1">
    <citation type="journal article" date="2015" name="BMC Genomics">
        <title>Draft genome of a commonly misdiagnosed multidrug resistant pathogen Candida auris.</title>
        <authorList>
            <person name="Chatterjee S."/>
            <person name="Alampalli S.V."/>
            <person name="Nageshan R.K."/>
            <person name="Chettiar S.T."/>
            <person name="Joshi S."/>
            <person name="Tatu U.S."/>
        </authorList>
    </citation>
    <scope>NUCLEOTIDE SEQUENCE [LARGE SCALE GENOMIC DNA]</scope>
    <source>
        <strain evidence="2">6684</strain>
    </source>
</reference>
<dbReference type="VEuPathDB" id="FungiDB:QG37_00458"/>
<evidence type="ECO:0000313" key="1">
    <source>
        <dbReference type="EMBL" id="KNE02639.1"/>
    </source>
</evidence>
<dbReference type="Proteomes" id="UP000037122">
    <property type="component" value="Unassembled WGS sequence"/>
</dbReference>
<dbReference type="AlphaFoldDB" id="A0A0L0P8I5"/>
<name>A0A0L0P8I5_CANAR</name>
<accession>A0A0L0P8I5</accession>
<dbReference type="EMBL" id="LGST01000003">
    <property type="protein sequence ID" value="KNE02639.1"/>
    <property type="molecule type" value="Genomic_DNA"/>
</dbReference>
<protein>
    <submittedName>
        <fullName evidence="1">Uncharacterized protein</fullName>
    </submittedName>
</protein>